<reference evidence="1 2" key="1">
    <citation type="submission" date="2019-10" db="EMBL/GenBank/DDBJ databases">
        <title>Gracilibacillus sp. nov. isolated from rice seeds.</title>
        <authorList>
            <person name="He S."/>
        </authorList>
    </citation>
    <scope>NUCLEOTIDE SEQUENCE [LARGE SCALE GENOMIC DNA]</scope>
    <source>
        <strain evidence="1 2">TD8</strain>
    </source>
</reference>
<dbReference type="GO" id="GO:0016853">
    <property type="term" value="F:isomerase activity"/>
    <property type="evidence" value="ECO:0007669"/>
    <property type="project" value="UniProtKB-KW"/>
</dbReference>
<name>A0A7C8GQY3_9BACI</name>
<accession>A0A7C8GQY3</accession>
<dbReference type="RefSeq" id="WP_153406464.1">
    <property type="nucleotide sequence ID" value="NZ_ML762446.1"/>
</dbReference>
<keyword evidence="2" id="KW-1185">Reference proteome</keyword>
<dbReference type="Proteomes" id="UP000480246">
    <property type="component" value="Unassembled WGS sequence"/>
</dbReference>
<evidence type="ECO:0000313" key="1">
    <source>
        <dbReference type="EMBL" id="KAB8126916.1"/>
    </source>
</evidence>
<comment type="caution">
    <text evidence="1">The sequence shown here is derived from an EMBL/GenBank/DDBJ whole genome shotgun (WGS) entry which is preliminary data.</text>
</comment>
<keyword evidence="1" id="KW-0413">Isomerase</keyword>
<evidence type="ECO:0000313" key="2">
    <source>
        <dbReference type="Proteomes" id="UP000480246"/>
    </source>
</evidence>
<gene>
    <name evidence="1" type="ORF">F9U64_19035</name>
</gene>
<protein>
    <submittedName>
        <fullName evidence="1">Peptidylprolyl isomerase</fullName>
    </submittedName>
</protein>
<dbReference type="AlphaFoldDB" id="A0A7C8GQY3"/>
<dbReference type="EMBL" id="WEID01000099">
    <property type="protein sequence ID" value="KAB8126916.1"/>
    <property type="molecule type" value="Genomic_DNA"/>
</dbReference>
<organism evidence="1 2">
    <name type="scientific">Gracilibacillus oryzae</name>
    <dbReference type="NCBI Taxonomy" id="1672701"/>
    <lineage>
        <taxon>Bacteria</taxon>
        <taxon>Bacillati</taxon>
        <taxon>Bacillota</taxon>
        <taxon>Bacilli</taxon>
        <taxon>Bacillales</taxon>
        <taxon>Bacillaceae</taxon>
        <taxon>Gracilibacillus</taxon>
    </lineage>
</organism>
<proteinExistence type="predicted"/>
<dbReference type="OrthoDB" id="80936at2"/>
<sequence>MVTLQEQLKQITEAITAIEIGGQEYQLGSMRLKRADLSLLYKRRKELEGQIQAEQNGNELLSNTFVSVFDRR</sequence>